<evidence type="ECO:0000313" key="2">
    <source>
        <dbReference type="Proteomes" id="UP000634136"/>
    </source>
</evidence>
<dbReference type="AlphaFoldDB" id="A0A834SL38"/>
<name>A0A834SL38_9FABA</name>
<dbReference type="PANTHER" id="PTHR34133">
    <property type="entry name" value="OS07G0633000 PROTEIN"/>
    <property type="match status" value="1"/>
</dbReference>
<sequence>MATSSIFHACNLGGYRNTSMVGIHWRRKRISACHLPLVSNNHNASSFTYTISDDVPLIELPGASFDQYMEDKGRVIRAIIPEGATTQHLIQEDWRIKMPTVQALFQKVQPVIDVRLKCKSNGEDYPSHVPPHVTKLFQSSLTKWEIEGVHGDYMPPYLKLEATGMLYPERKGRLSFIKNELKLHISVVFPPLVLAFVPKHVLHNIFDSACFDQYMEDKGRVIRSIIPEKATLKRLNQEVWRIRMPVMEALFLRVEPVIDVRVRTKSNGENYPSHIPPHITKLFEAHTIITKVVEDIKRGYTVRLLSDYRSFQRSKSKN</sequence>
<gene>
    <name evidence="1" type="ORF">G2W53_042123</name>
</gene>
<dbReference type="EMBL" id="JAAIUW010000013">
    <property type="protein sequence ID" value="KAF7803012.1"/>
    <property type="molecule type" value="Genomic_DNA"/>
</dbReference>
<dbReference type="InterPro" id="IPR018971">
    <property type="entry name" value="DUF1997"/>
</dbReference>
<evidence type="ECO:0000313" key="1">
    <source>
        <dbReference type="EMBL" id="KAF7803012.1"/>
    </source>
</evidence>
<keyword evidence="2" id="KW-1185">Reference proteome</keyword>
<dbReference type="Pfam" id="PF09366">
    <property type="entry name" value="DUF1997"/>
    <property type="match status" value="2"/>
</dbReference>
<dbReference type="OrthoDB" id="496281at2759"/>
<dbReference type="PANTHER" id="PTHR34133:SF8">
    <property type="entry name" value="OS07G0633000 PROTEIN"/>
    <property type="match status" value="1"/>
</dbReference>
<comment type="caution">
    <text evidence="1">The sequence shown here is derived from an EMBL/GenBank/DDBJ whole genome shotgun (WGS) entry which is preliminary data.</text>
</comment>
<reference evidence="1" key="1">
    <citation type="submission" date="2020-09" db="EMBL/GenBank/DDBJ databases">
        <title>Genome-Enabled Discovery of Anthraquinone Biosynthesis in Senna tora.</title>
        <authorList>
            <person name="Kang S.-H."/>
            <person name="Pandey R.P."/>
            <person name="Lee C.-M."/>
            <person name="Sim J.-S."/>
            <person name="Jeong J.-T."/>
            <person name="Choi B.-S."/>
            <person name="Jung M."/>
            <person name="Ginzburg D."/>
            <person name="Zhao K."/>
            <person name="Won S.Y."/>
            <person name="Oh T.-J."/>
            <person name="Yu Y."/>
            <person name="Kim N.-H."/>
            <person name="Lee O.R."/>
            <person name="Lee T.-H."/>
            <person name="Bashyal P."/>
            <person name="Kim T.-S."/>
            <person name="Lee W.-H."/>
            <person name="Kawkins C."/>
            <person name="Kim C.-K."/>
            <person name="Kim J.S."/>
            <person name="Ahn B.O."/>
            <person name="Rhee S.Y."/>
            <person name="Sohng J.K."/>
        </authorList>
    </citation>
    <scope>NUCLEOTIDE SEQUENCE</scope>
    <source>
        <tissue evidence="1">Leaf</tissue>
    </source>
</reference>
<dbReference type="Proteomes" id="UP000634136">
    <property type="component" value="Unassembled WGS sequence"/>
</dbReference>
<proteinExistence type="predicted"/>
<accession>A0A834SL38</accession>
<organism evidence="1 2">
    <name type="scientific">Senna tora</name>
    <dbReference type="NCBI Taxonomy" id="362788"/>
    <lineage>
        <taxon>Eukaryota</taxon>
        <taxon>Viridiplantae</taxon>
        <taxon>Streptophyta</taxon>
        <taxon>Embryophyta</taxon>
        <taxon>Tracheophyta</taxon>
        <taxon>Spermatophyta</taxon>
        <taxon>Magnoliopsida</taxon>
        <taxon>eudicotyledons</taxon>
        <taxon>Gunneridae</taxon>
        <taxon>Pentapetalae</taxon>
        <taxon>rosids</taxon>
        <taxon>fabids</taxon>
        <taxon>Fabales</taxon>
        <taxon>Fabaceae</taxon>
        <taxon>Caesalpinioideae</taxon>
        <taxon>Cassia clade</taxon>
        <taxon>Senna</taxon>
    </lineage>
</organism>
<protein>
    <submittedName>
        <fullName evidence="1">DUF1997 family protein</fullName>
    </submittedName>
</protein>